<name>A0A2I0KJP6_PUNGR</name>
<dbReference type="EMBL" id="PGOL01000549">
    <property type="protein sequence ID" value="PKI68540.1"/>
    <property type="molecule type" value="Genomic_DNA"/>
</dbReference>
<evidence type="ECO:0000313" key="2">
    <source>
        <dbReference type="EMBL" id="PKI68540.1"/>
    </source>
</evidence>
<sequence length="122" mass="13086">MRAPKCNAAWECPPSRGRTTDAHESGRIGLDRTARKRNRAEERWAGLGKLGLDGLGLGLQKKNELGRGLLAKGQPGSGQRRRQGWGRRFSPLDAATTAGKDAGDSSGRRWHSAVVDLGLTGV</sequence>
<comment type="caution">
    <text evidence="2">The sequence shown here is derived from an EMBL/GenBank/DDBJ whole genome shotgun (WGS) entry which is preliminary data.</text>
</comment>
<feature type="region of interest" description="Disordered" evidence="1">
    <location>
        <begin position="68"/>
        <end position="109"/>
    </location>
</feature>
<proteinExistence type="predicted"/>
<organism evidence="2 3">
    <name type="scientific">Punica granatum</name>
    <name type="common">Pomegranate</name>
    <dbReference type="NCBI Taxonomy" id="22663"/>
    <lineage>
        <taxon>Eukaryota</taxon>
        <taxon>Viridiplantae</taxon>
        <taxon>Streptophyta</taxon>
        <taxon>Embryophyta</taxon>
        <taxon>Tracheophyta</taxon>
        <taxon>Spermatophyta</taxon>
        <taxon>Magnoliopsida</taxon>
        <taxon>eudicotyledons</taxon>
        <taxon>Gunneridae</taxon>
        <taxon>Pentapetalae</taxon>
        <taxon>rosids</taxon>
        <taxon>malvids</taxon>
        <taxon>Myrtales</taxon>
        <taxon>Lythraceae</taxon>
        <taxon>Punica</taxon>
    </lineage>
</organism>
<dbReference type="Proteomes" id="UP000233551">
    <property type="component" value="Unassembled WGS sequence"/>
</dbReference>
<feature type="region of interest" description="Disordered" evidence="1">
    <location>
        <begin position="1"/>
        <end position="25"/>
    </location>
</feature>
<keyword evidence="3" id="KW-1185">Reference proteome</keyword>
<accession>A0A2I0KJP6</accession>
<evidence type="ECO:0000256" key="1">
    <source>
        <dbReference type="SAM" id="MobiDB-lite"/>
    </source>
</evidence>
<protein>
    <submittedName>
        <fullName evidence="2">Uncharacterized protein</fullName>
    </submittedName>
</protein>
<reference evidence="2 3" key="1">
    <citation type="submission" date="2017-11" db="EMBL/GenBank/DDBJ databases">
        <title>De-novo sequencing of pomegranate (Punica granatum L.) genome.</title>
        <authorList>
            <person name="Akparov Z."/>
            <person name="Amiraslanov A."/>
            <person name="Hajiyeva S."/>
            <person name="Abbasov M."/>
            <person name="Kaur K."/>
            <person name="Hamwieh A."/>
            <person name="Solovyev V."/>
            <person name="Salamov A."/>
            <person name="Braich B."/>
            <person name="Kosarev P."/>
            <person name="Mahmoud A."/>
            <person name="Hajiyev E."/>
            <person name="Babayeva S."/>
            <person name="Izzatullayeva V."/>
            <person name="Mammadov A."/>
            <person name="Mammadov A."/>
            <person name="Sharifova S."/>
            <person name="Ojaghi J."/>
            <person name="Eynullazada K."/>
            <person name="Bayramov B."/>
            <person name="Abdulazimova A."/>
            <person name="Shahmuradov I."/>
        </authorList>
    </citation>
    <scope>NUCLEOTIDE SEQUENCE [LARGE SCALE GENOMIC DNA]</scope>
    <source>
        <strain evidence="3">cv. AG2017</strain>
        <tissue evidence="2">Leaf</tissue>
    </source>
</reference>
<gene>
    <name evidence="2" type="ORF">CRG98_011089</name>
</gene>
<evidence type="ECO:0000313" key="3">
    <source>
        <dbReference type="Proteomes" id="UP000233551"/>
    </source>
</evidence>
<dbReference type="AlphaFoldDB" id="A0A2I0KJP6"/>